<evidence type="ECO:0000256" key="1">
    <source>
        <dbReference type="SAM" id="MobiDB-lite"/>
    </source>
</evidence>
<reference evidence="2 3" key="1">
    <citation type="journal article" date="2013" name="Antonie Van Leeuwenhoek">
        <title>Dongia rigui sp. nov., isolated from freshwater of a large wetland in Korea.</title>
        <authorList>
            <person name="Baik K.S."/>
            <person name="Hwang Y.M."/>
            <person name="Choi J.S."/>
            <person name="Kwon J."/>
            <person name="Seong C.N."/>
        </authorList>
    </citation>
    <scope>NUCLEOTIDE SEQUENCE [LARGE SCALE GENOMIC DNA]</scope>
    <source>
        <strain evidence="2 3">04SU4-P</strain>
    </source>
</reference>
<dbReference type="RefSeq" id="WP_320501139.1">
    <property type="nucleotide sequence ID" value="NZ_JAXCLX010000002.1"/>
</dbReference>
<feature type="region of interest" description="Disordered" evidence="1">
    <location>
        <begin position="1"/>
        <end position="20"/>
    </location>
</feature>
<comment type="caution">
    <text evidence="2">The sequence shown here is derived from an EMBL/GenBank/DDBJ whole genome shotgun (WGS) entry which is preliminary data.</text>
</comment>
<dbReference type="InterPro" id="IPR007709">
    <property type="entry name" value="N-FG_amidohydro"/>
</dbReference>
<evidence type="ECO:0000313" key="2">
    <source>
        <dbReference type="EMBL" id="MDY0872665.1"/>
    </source>
</evidence>
<evidence type="ECO:0000313" key="3">
    <source>
        <dbReference type="Proteomes" id="UP001271769"/>
    </source>
</evidence>
<gene>
    <name evidence="2" type="ORF">SMD31_12050</name>
</gene>
<sequence>MPNGDFHREPTGTETGHDSVAPGHAILNLVRPETWRAPLIVASPHSGQHYPPDFLASTGLTQQELRLSEDCYVDELVSAAPSVGVPLLAALFPRSFCDVNREPLELDPSMFSDRLPAGANTASPRVAAGLGVVPRLGANDREIYRRKLSFAEAEARLAVYYRPYHAALNALSNEAIAKFGACLILDCHSMPSVGGPGERGPGGQGRVDFVLGDCFGASCAPAVTAAVDAFLRAGGANMRRNSPYSGGYVTQHYGRPATGVHVLQVEINRALYVNERSLERSAGFAAMQANMTGLISMLAEKTADLLKG</sequence>
<proteinExistence type="predicted"/>
<keyword evidence="3" id="KW-1185">Reference proteome</keyword>
<dbReference type="Gene3D" id="3.40.630.40">
    <property type="entry name" value="Zn-dependent exopeptidases"/>
    <property type="match status" value="1"/>
</dbReference>
<feature type="compositionally biased region" description="Basic and acidic residues" evidence="1">
    <location>
        <begin position="1"/>
        <end position="17"/>
    </location>
</feature>
<accession>A0ABU5DZF5</accession>
<dbReference type="Pfam" id="PF05013">
    <property type="entry name" value="FGase"/>
    <property type="match status" value="1"/>
</dbReference>
<name>A0ABU5DZF5_9PROT</name>
<dbReference type="Proteomes" id="UP001271769">
    <property type="component" value="Unassembled WGS sequence"/>
</dbReference>
<protein>
    <submittedName>
        <fullName evidence="2">N-formylglutamate amidohydrolase</fullName>
    </submittedName>
</protein>
<dbReference type="SUPFAM" id="SSF53187">
    <property type="entry name" value="Zn-dependent exopeptidases"/>
    <property type="match status" value="1"/>
</dbReference>
<dbReference type="EMBL" id="JAXCLX010000002">
    <property type="protein sequence ID" value="MDY0872665.1"/>
    <property type="molecule type" value="Genomic_DNA"/>
</dbReference>
<organism evidence="2 3">
    <name type="scientific">Dongia rigui</name>
    <dbReference type="NCBI Taxonomy" id="940149"/>
    <lineage>
        <taxon>Bacteria</taxon>
        <taxon>Pseudomonadati</taxon>
        <taxon>Pseudomonadota</taxon>
        <taxon>Alphaproteobacteria</taxon>
        <taxon>Rhodospirillales</taxon>
        <taxon>Dongiaceae</taxon>
        <taxon>Dongia</taxon>
    </lineage>
</organism>